<evidence type="ECO:0000313" key="2">
    <source>
        <dbReference type="Proteomes" id="UP000827986"/>
    </source>
</evidence>
<protein>
    <submittedName>
        <fullName evidence="1">Uncharacterized protein</fullName>
    </submittedName>
</protein>
<dbReference type="AlphaFoldDB" id="A0A9D4AWH8"/>
<accession>A0A9D4AWH8</accession>
<dbReference type="EMBL" id="JAHDVG010000483">
    <property type="protein sequence ID" value="KAH1171195.1"/>
    <property type="molecule type" value="Genomic_DNA"/>
</dbReference>
<feature type="non-terminal residue" evidence="1">
    <location>
        <position position="56"/>
    </location>
</feature>
<sequence length="56" mass="6478">EIIKRKLFPNETKLYAKPQGMTAWKLFKIGVTEFRINSGFSPIYSSCGYLHRKGII</sequence>
<dbReference type="Proteomes" id="UP000827986">
    <property type="component" value="Unassembled WGS sequence"/>
</dbReference>
<name>A0A9D4AWH8_9SAUR</name>
<evidence type="ECO:0000313" key="1">
    <source>
        <dbReference type="EMBL" id="KAH1171195.1"/>
    </source>
</evidence>
<organism evidence="1 2">
    <name type="scientific">Mauremys mutica</name>
    <name type="common">yellowpond turtle</name>
    <dbReference type="NCBI Taxonomy" id="74926"/>
    <lineage>
        <taxon>Eukaryota</taxon>
        <taxon>Metazoa</taxon>
        <taxon>Chordata</taxon>
        <taxon>Craniata</taxon>
        <taxon>Vertebrata</taxon>
        <taxon>Euteleostomi</taxon>
        <taxon>Archelosauria</taxon>
        <taxon>Testudinata</taxon>
        <taxon>Testudines</taxon>
        <taxon>Cryptodira</taxon>
        <taxon>Durocryptodira</taxon>
        <taxon>Testudinoidea</taxon>
        <taxon>Geoemydidae</taxon>
        <taxon>Geoemydinae</taxon>
        <taxon>Mauremys</taxon>
    </lineage>
</organism>
<proteinExistence type="predicted"/>
<keyword evidence="2" id="KW-1185">Reference proteome</keyword>
<comment type="caution">
    <text evidence="1">The sequence shown here is derived from an EMBL/GenBank/DDBJ whole genome shotgun (WGS) entry which is preliminary data.</text>
</comment>
<gene>
    <name evidence="1" type="ORF">KIL84_006813</name>
</gene>
<reference evidence="1" key="1">
    <citation type="submission" date="2021-09" db="EMBL/GenBank/DDBJ databases">
        <title>The genome of Mauremys mutica provides insights into the evolution of semi-aquatic lifestyle.</title>
        <authorList>
            <person name="Gong S."/>
            <person name="Gao Y."/>
        </authorList>
    </citation>
    <scope>NUCLEOTIDE SEQUENCE</scope>
    <source>
        <strain evidence="1">MM-2020</strain>
        <tissue evidence="1">Muscle</tissue>
    </source>
</reference>